<evidence type="ECO:0000313" key="7">
    <source>
        <dbReference type="EMBL" id="TXR53110.1"/>
    </source>
</evidence>
<keyword evidence="3" id="KW-0663">Pyridoxal phosphate</keyword>
<dbReference type="InterPro" id="IPR027619">
    <property type="entry name" value="C-S_lyase_PatB-like"/>
</dbReference>
<sequence length="376" mass="42209">MFNTVNRDNTHAIKWELYRDKNLLPMWVADMDIASPSAITDALVKRVSHPIYGYTHPWPSLNQSVVNWCKSQYDWSIEADWIVWMPGVVPSFNLACLLYGKGGRVIVQTPNYPPLLAAAERQGCTAVNIPSLFDQNRWQLDWATLEQELAHPDCHLLILCNPMNPLGALLSADDLEKIAQLCQAHEVIYCSDEIHCDLILDGSQHVPAGSIEALAERSITLMAASKTFNIAGLGCSFAIIPDKKLRSAWQQRMTDLIPHPNFLGYIGAEIAFSECQQWHQDLLVHLKQNQQRIEQALQPLDGLIYRPQSATFLAWIESTADDQPIAQHFIKAGIMPSEGKFFGNSNHARLNFGTGAETLDKALGLLTDYWPERHGN</sequence>
<dbReference type="NCBIfam" id="TIGR04350">
    <property type="entry name" value="C_S_lyase_PatB"/>
    <property type="match status" value="1"/>
</dbReference>
<proteinExistence type="inferred from homology"/>
<evidence type="ECO:0000256" key="1">
    <source>
        <dbReference type="ARBA" id="ARBA00001933"/>
    </source>
</evidence>
<evidence type="ECO:0000256" key="4">
    <source>
        <dbReference type="ARBA" id="ARBA00023239"/>
    </source>
</evidence>
<reference evidence="7 8" key="1">
    <citation type="submission" date="2019-07" db="EMBL/GenBank/DDBJ databases">
        <title>Reinekea sp. strain SSH23 genome sequencing and assembly.</title>
        <authorList>
            <person name="Kim I."/>
        </authorList>
    </citation>
    <scope>NUCLEOTIDE SEQUENCE [LARGE SCALE GENOMIC DNA]</scope>
    <source>
        <strain evidence="7 8">SSH23</strain>
    </source>
</reference>
<dbReference type="GO" id="GO:0047804">
    <property type="term" value="F:cysteine-S-conjugate beta-lyase activity"/>
    <property type="evidence" value="ECO:0007669"/>
    <property type="project" value="UniProtKB-EC"/>
</dbReference>
<gene>
    <name evidence="7" type="ORF">FME95_00595</name>
</gene>
<dbReference type="EMBL" id="VKAD01000001">
    <property type="protein sequence ID" value="TXR53110.1"/>
    <property type="molecule type" value="Genomic_DNA"/>
</dbReference>
<dbReference type="Proteomes" id="UP000321764">
    <property type="component" value="Unassembled WGS sequence"/>
</dbReference>
<dbReference type="CDD" id="cd00609">
    <property type="entry name" value="AAT_like"/>
    <property type="match status" value="1"/>
</dbReference>
<dbReference type="InterPro" id="IPR015424">
    <property type="entry name" value="PyrdxlP-dep_Trfase"/>
</dbReference>
<dbReference type="PANTHER" id="PTHR43525:SF1">
    <property type="entry name" value="PROTEIN MALY"/>
    <property type="match status" value="1"/>
</dbReference>
<dbReference type="InterPro" id="IPR015421">
    <property type="entry name" value="PyrdxlP-dep_Trfase_major"/>
</dbReference>
<evidence type="ECO:0000256" key="3">
    <source>
        <dbReference type="ARBA" id="ARBA00022898"/>
    </source>
</evidence>
<dbReference type="OrthoDB" id="3224382at2"/>
<dbReference type="GO" id="GO:0030170">
    <property type="term" value="F:pyridoxal phosphate binding"/>
    <property type="evidence" value="ECO:0007669"/>
    <property type="project" value="InterPro"/>
</dbReference>
<dbReference type="SUPFAM" id="SSF53383">
    <property type="entry name" value="PLP-dependent transferases"/>
    <property type="match status" value="1"/>
</dbReference>
<evidence type="ECO:0000313" key="8">
    <source>
        <dbReference type="Proteomes" id="UP000321764"/>
    </source>
</evidence>
<dbReference type="InterPro" id="IPR015422">
    <property type="entry name" value="PyrdxlP-dep_Trfase_small"/>
</dbReference>
<dbReference type="RefSeq" id="WP_147712085.1">
    <property type="nucleotide sequence ID" value="NZ_VKAD01000001.1"/>
</dbReference>
<evidence type="ECO:0000256" key="5">
    <source>
        <dbReference type="ARBA" id="ARBA00037974"/>
    </source>
</evidence>
<protein>
    <recommendedName>
        <fullName evidence="2">cysteine-S-conjugate beta-lyase</fullName>
        <ecNumber evidence="2">4.4.1.13</ecNumber>
    </recommendedName>
</protein>
<evidence type="ECO:0000256" key="2">
    <source>
        <dbReference type="ARBA" id="ARBA00012224"/>
    </source>
</evidence>
<dbReference type="PANTHER" id="PTHR43525">
    <property type="entry name" value="PROTEIN MALY"/>
    <property type="match status" value="1"/>
</dbReference>
<accession>A0A5C8Z886</accession>
<feature type="domain" description="Aminotransferase class I/classII large" evidence="6">
    <location>
        <begin position="51"/>
        <end position="363"/>
    </location>
</feature>
<name>A0A5C8Z886_9GAMM</name>
<dbReference type="AlphaFoldDB" id="A0A5C8Z886"/>
<dbReference type="InterPro" id="IPR051798">
    <property type="entry name" value="Class-II_PLP-Dep_Aminotrans"/>
</dbReference>
<evidence type="ECO:0000259" key="6">
    <source>
        <dbReference type="Pfam" id="PF00155"/>
    </source>
</evidence>
<dbReference type="Gene3D" id="3.90.1150.10">
    <property type="entry name" value="Aspartate Aminotransferase, domain 1"/>
    <property type="match status" value="1"/>
</dbReference>
<organism evidence="7 8">
    <name type="scientific">Reinekea thalattae</name>
    <dbReference type="NCBI Taxonomy" id="2593301"/>
    <lineage>
        <taxon>Bacteria</taxon>
        <taxon>Pseudomonadati</taxon>
        <taxon>Pseudomonadota</taxon>
        <taxon>Gammaproteobacteria</taxon>
        <taxon>Oceanospirillales</taxon>
        <taxon>Saccharospirillaceae</taxon>
        <taxon>Reinekea</taxon>
    </lineage>
</organism>
<dbReference type="InterPro" id="IPR004839">
    <property type="entry name" value="Aminotransferase_I/II_large"/>
</dbReference>
<dbReference type="Pfam" id="PF00155">
    <property type="entry name" value="Aminotran_1_2"/>
    <property type="match status" value="1"/>
</dbReference>
<keyword evidence="4 7" id="KW-0456">Lyase</keyword>
<comment type="similarity">
    <text evidence="5">Belongs to the class-II pyridoxal-phosphate-dependent aminotransferase family. MalY/PatB cystathionine beta-lyase subfamily.</text>
</comment>
<comment type="cofactor">
    <cofactor evidence="1">
        <name>pyridoxal 5'-phosphate</name>
        <dbReference type="ChEBI" id="CHEBI:597326"/>
    </cofactor>
</comment>
<dbReference type="Gene3D" id="3.40.640.10">
    <property type="entry name" value="Type I PLP-dependent aspartate aminotransferase-like (Major domain)"/>
    <property type="match status" value="1"/>
</dbReference>
<dbReference type="EC" id="4.4.1.13" evidence="2"/>
<comment type="caution">
    <text evidence="7">The sequence shown here is derived from an EMBL/GenBank/DDBJ whole genome shotgun (WGS) entry which is preliminary data.</text>
</comment>
<keyword evidence="8" id="KW-1185">Reference proteome</keyword>